<dbReference type="InterPro" id="IPR008271">
    <property type="entry name" value="Ser/Thr_kinase_AS"/>
</dbReference>
<dbReference type="SUPFAM" id="SSF56112">
    <property type="entry name" value="Protein kinase-like (PK-like)"/>
    <property type="match status" value="1"/>
</dbReference>
<keyword evidence="11" id="KW-0931">ER-Golgi transport</keyword>
<feature type="binding site" evidence="14">
    <location>
        <position position="330"/>
    </location>
    <ligand>
        <name>ATP</name>
        <dbReference type="ChEBI" id="CHEBI:30616"/>
    </ligand>
</feature>
<evidence type="ECO:0000256" key="13">
    <source>
        <dbReference type="ARBA" id="ARBA00048679"/>
    </source>
</evidence>
<dbReference type="GO" id="GO:0007346">
    <property type="term" value="P:regulation of mitotic cell cycle"/>
    <property type="evidence" value="ECO:0007669"/>
    <property type="project" value="TreeGrafter"/>
</dbReference>
<dbReference type="AlphaFoldDB" id="A0A8J4WZ26"/>
<protein>
    <recommendedName>
        <fullName evidence="3">non-specific serine/threonine protein kinase</fullName>
        <ecNumber evidence="3">2.7.11.1</ecNumber>
    </recommendedName>
</protein>
<evidence type="ECO:0000256" key="14">
    <source>
        <dbReference type="PROSITE-ProRule" id="PRU10141"/>
    </source>
</evidence>
<keyword evidence="5" id="KW-0723">Serine/threonine-protein kinase</keyword>
<evidence type="ECO:0000256" key="4">
    <source>
        <dbReference type="ARBA" id="ARBA00022448"/>
    </source>
</evidence>
<dbReference type="GO" id="GO:0005524">
    <property type="term" value="F:ATP binding"/>
    <property type="evidence" value="ECO:0007669"/>
    <property type="project" value="UniProtKB-UniRule"/>
</dbReference>
<keyword evidence="15" id="KW-0472">Membrane</keyword>
<dbReference type="InterPro" id="IPR000719">
    <property type="entry name" value="Prot_kinase_dom"/>
</dbReference>
<feature type="non-terminal residue" evidence="17">
    <location>
        <position position="1"/>
    </location>
</feature>
<feature type="non-terminal residue" evidence="17">
    <location>
        <position position="566"/>
    </location>
</feature>
<dbReference type="Pfam" id="PF12931">
    <property type="entry name" value="TPR_Sec16"/>
    <property type="match status" value="1"/>
</dbReference>
<evidence type="ECO:0000256" key="8">
    <source>
        <dbReference type="ARBA" id="ARBA00022777"/>
    </source>
</evidence>
<keyword evidence="18" id="KW-1185">Reference proteome</keyword>
<comment type="caution">
    <text evidence="17">The sequence shown here is derived from an EMBL/GenBank/DDBJ whole genome shotgun (WGS) entry which is preliminary data.</text>
</comment>
<evidence type="ECO:0000256" key="10">
    <source>
        <dbReference type="ARBA" id="ARBA00022840"/>
    </source>
</evidence>
<dbReference type="GO" id="GO:0016192">
    <property type="term" value="P:vesicle-mediated transport"/>
    <property type="evidence" value="ECO:0007669"/>
    <property type="project" value="UniProtKB-KW"/>
</dbReference>
<evidence type="ECO:0000256" key="7">
    <source>
        <dbReference type="ARBA" id="ARBA00022741"/>
    </source>
</evidence>
<dbReference type="Gene3D" id="1.10.510.10">
    <property type="entry name" value="Transferase(Phosphotransferase) domain 1"/>
    <property type="match status" value="1"/>
</dbReference>
<keyword evidence="6" id="KW-0808">Transferase</keyword>
<dbReference type="Pfam" id="PF00069">
    <property type="entry name" value="Pkinase"/>
    <property type="match status" value="1"/>
</dbReference>
<dbReference type="PROSITE" id="PS50011">
    <property type="entry name" value="PROTEIN_KINASE_DOM"/>
    <property type="match status" value="1"/>
</dbReference>
<evidence type="ECO:0000256" key="11">
    <source>
        <dbReference type="ARBA" id="ARBA00022892"/>
    </source>
</evidence>
<dbReference type="InterPro" id="IPR024298">
    <property type="entry name" value="Sec16_Sec23-bd"/>
</dbReference>
<organism evidence="17 18">
    <name type="scientific">Clarias magur</name>
    <name type="common">Asian catfish</name>
    <name type="synonym">Macropteronotus magur</name>
    <dbReference type="NCBI Taxonomy" id="1594786"/>
    <lineage>
        <taxon>Eukaryota</taxon>
        <taxon>Metazoa</taxon>
        <taxon>Chordata</taxon>
        <taxon>Craniata</taxon>
        <taxon>Vertebrata</taxon>
        <taxon>Euteleostomi</taxon>
        <taxon>Actinopterygii</taxon>
        <taxon>Neopterygii</taxon>
        <taxon>Teleostei</taxon>
        <taxon>Ostariophysi</taxon>
        <taxon>Siluriformes</taxon>
        <taxon>Clariidae</taxon>
        <taxon>Clarias</taxon>
    </lineage>
</organism>
<dbReference type="InterPro" id="IPR011009">
    <property type="entry name" value="Kinase-like_dom_sf"/>
</dbReference>
<dbReference type="PANTHER" id="PTHR22984">
    <property type="entry name" value="SERINE/THREONINE-PROTEIN KINASE PIM"/>
    <property type="match status" value="1"/>
</dbReference>
<dbReference type="GO" id="GO:0004674">
    <property type="term" value="F:protein serine/threonine kinase activity"/>
    <property type="evidence" value="ECO:0007669"/>
    <property type="project" value="UniProtKB-KW"/>
</dbReference>
<dbReference type="GO" id="GO:0043066">
    <property type="term" value="P:negative regulation of apoptotic process"/>
    <property type="evidence" value="ECO:0007669"/>
    <property type="project" value="TreeGrafter"/>
</dbReference>
<evidence type="ECO:0000256" key="9">
    <source>
        <dbReference type="ARBA" id="ARBA00022824"/>
    </source>
</evidence>
<dbReference type="InterPro" id="IPR051138">
    <property type="entry name" value="PIM_Ser/Thr_kinase"/>
</dbReference>
<evidence type="ECO:0000256" key="6">
    <source>
        <dbReference type="ARBA" id="ARBA00022679"/>
    </source>
</evidence>
<evidence type="ECO:0000256" key="5">
    <source>
        <dbReference type="ARBA" id="ARBA00022527"/>
    </source>
</evidence>
<gene>
    <name evidence="17" type="ORF">DAT39_012882</name>
</gene>
<dbReference type="InterPro" id="IPR017441">
    <property type="entry name" value="Protein_kinase_ATP_BS"/>
</dbReference>
<dbReference type="EMBL" id="QNUK01000236">
    <property type="protein sequence ID" value="KAF5897422.1"/>
    <property type="molecule type" value="Genomic_DNA"/>
</dbReference>
<dbReference type="EC" id="2.7.11.1" evidence="3"/>
<evidence type="ECO:0000256" key="15">
    <source>
        <dbReference type="SAM" id="Phobius"/>
    </source>
</evidence>
<keyword evidence="7 14" id="KW-0547">Nucleotide-binding</keyword>
<dbReference type="Proteomes" id="UP000727407">
    <property type="component" value="Unassembled WGS sequence"/>
</dbReference>
<comment type="catalytic activity">
    <reaction evidence="12">
        <text>L-threonyl-[protein] + ATP = O-phospho-L-threonyl-[protein] + ADP + H(+)</text>
        <dbReference type="Rhea" id="RHEA:46608"/>
        <dbReference type="Rhea" id="RHEA-COMP:11060"/>
        <dbReference type="Rhea" id="RHEA-COMP:11605"/>
        <dbReference type="ChEBI" id="CHEBI:15378"/>
        <dbReference type="ChEBI" id="CHEBI:30013"/>
        <dbReference type="ChEBI" id="CHEBI:30616"/>
        <dbReference type="ChEBI" id="CHEBI:61977"/>
        <dbReference type="ChEBI" id="CHEBI:456216"/>
        <dbReference type="EC" id="2.7.11.1"/>
    </reaction>
</comment>
<name>A0A8J4WZ26_CLAMG</name>
<evidence type="ECO:0000256" key="1">
    <source>
        <dbReference type="ARBA" id="ARBA00004240"/>
    </source>
</evidence>
<feature type="transmembrane region" description="Helical" evidence="15">
    <location>
        <begin position="485"/>
        <end position="503"/>
    </location>
</feature>
<keyword evidence="10 14" id="KW-0067">ATP-binding</keyword>
<reference evidence="17" key="1">
    <citation type="submission" date="2020-07" db="EMBL/GenBank/DDBJ databases">
        <title>Clarias magur genome sequencing, assembly and annotation.</title>
        <authorList>
            <person name="Kushwaha B."/>
            <person name="Kumar R."/>
            <person name="Das P."/>
            <person name="Joshi C.G."/>
            <person name="Kumar D."/>
            <person name="Nagpure N.S."/>
            <person name="Pandey M."/>
            <person name="Agarwal S."/>
            <person name="Srivastava S."/>
            <person name="Singh M."/>
            <person name="Sahoo L."/>
            <person name="Jayasankar P."/>
            <person name="Meher P.K."/>
            <person name="Koringa P.G."/>
            <person name="Iquebal M.A."/>
            <person name="Das S.P."/>
            <person name="Bit A."/>
            <person name="Patnaik S."/>
            <person name="Patel N."/>
            <person name="Shah T.M."/>
            <person name="Hinsu A."/>
            <person name="Jena J.K."/>
        </authorList>
    </citation>
    <scope>NUCLEOTIDE SEQUENCE</scope>
    <source>
        <strain evidence="17">CIFAMagur01</strain>
        <tissue evidence="17">Testis</tissue>
    </source>
</reference>
<evidence type="ECO:0000256" key="2">
    <source>
        <dbReference type="ARBA" id="ARBA00005505"/>
    </source>
</evidence>
<dbReference type="PANTHER" id="PTHR22984:SF11">
    <property type="entry name" value="AURORA KINASE-RELATED"/>
    <property type="match status" value="1"/>
</dbReference>
<keyword evidence="15" id="KW-0812">Transmembrane</keyword>
<evidence type="ECO:0000313" key="18">
    <source>
        <dbReference type="Proteomes" id="UP000727407"/>
    </source>
</evidence>
<comment type="similarity">
    <text evidence="2">Belongs to the protein kinase superfamily. CAMK Ser/Thr protein kinase family. PIM subfamily.</text>
</comment>
<comment type="catalytic activity">
    <reaction evidence="13">
        <text>L-seryl-[protein] + ATP = O-phospho-L-seryl-[protein] + ADP + H(+)</text>
        <dbReference type="Rhea" id="RHEA:17989"/>
        <dbReference type="Rhea" id="RHEA-COMP:9863"/>
        <dbReference type="Rhea" id="RHEA-COMP:11604"/>
        <dbReference type="ChEBI" id="CHEBI:15378"/>
        <dbReference type="ChEBI" id="CHEBI:29999"/>
        <dbReference type="ChEBI" id="CHEBI:30616"/>
        <dbReference type="ChEBI" id="CHEBI:83421"/>
        <dbReference type="ChEBI" id="CHEBI:456216"/>
        <dbReference type="EC" id="2.7.11.1"/>
    </reaction>
</comment>
<comment type="subcellular location">
    <subcellularLocation>
        <location evidence="1">Endoplasmic reticulum</location>
    </subcellularLocation>
</comment>
<dbReference type="SMART" id="SM00220">
    <property type="entry name" value="S_TKc"/>
    <property type="match status" value="1"/>
</dbReference>
<evidence type="ECO:0000259" key="16">
    <source>
        <dbReference type="PROSITE" id="PS50011"/>
    </source>
</evidence>
<dbReference type="PROSITE" id="PS00107">
    <property type="entry name" value="PROTEIN_KINASE_ATP"/>
    <property type="match status" value="1"/>
</dbReference>
<keyword evidence="8 17" id="KW-0418">Kinase</keyword>
<keyword evidence="9" id="KW-0256">Endoplasmic reticulum</keyword>
<evidence type="ECO:0000256" key="12">
    <source>
        <dbReference type="ARBA" id="ARBA00047899"/>
    </source>
</evidence>
<dbReference type="Gene3D" id="3.30.200.20">
    <property type="entry name" value="Phosphorylase Kinase, domain 1"/>
    <property type="match status" value="1"/>
</dbReference>
<keyword evidence="15" id="KW-1133">Transmembrane helix</keyword>
<feature type="domain" description="Protein kinase" evidence="16">
    <location>
        <begin position="301"/>
        <end position="557"/>
    </location>
</feature>
<keyword evidence="4" id="KW-0813">Transport</keyword>
<dbReference type="GO" id="GO:0005783">
    <property type="term" value="C:endoplasmic reticulum"/>
    <property type="evidence" value="ECO:0007669"/>
    <property type="project" value="UniProtKB-SubCell"/>
</dbReference>
<evidence type="ECO:0000313" key="17">
    <source>
        <dbReference type="EMBL" id="KAF5897422.1"/>
    </source>
</evidence>
<sequence>AQMERENLFRFIQLKAQKCLQKLSERDQVEEYLFWQIMELFCIQSGKVMMSEVACLLFQCYMLLRKKTSKQKGERIRKEWCIPLARLLCTSAPDDELREAVVKMGDDLASKGLTYAAHICYVVVKMELGSRRQFELIGCDRLPFGLVVLSEAIVRTETYEYALSLTSGLAQPIFQIFKLFQASRLAHFELSEIDFSDVVCEYCETITRAAMTFPDKILRSFVERLILLSLKVRKAGTKEPEWLLDLQQLHKTKLANANANVDPEQATACASHEEVSENQDPFQSYDLERHTDPEAVFNARYLLGERLGVGGYGCVYTGIRTEDRKQVAIKAVDKTDSVKTITFPGQMQALPLEVVLMKMVSKPPCCKSVVDLLDWFDLPNMYMMVLEWPRPCMDLWDFVVLKKGYLTEAQIRKIMLQVIQAARHCCDRGVFHRDIKVNNLIINPSTMEVKLIDFGCGEILKDTPYQNYSGTKGYYPPEWLINREYMGIPATIWSLGIVLYILVYGNYPIKSMDDFFSGHVELRPDISRESFDLMMWCLDLNPEMRPGFDDLLRHEWFTEAVQDKLQ</sequence>
<dbReference type="PROSITE" id="PS00108">
    <property type="entry name" value="PROTEIN_KINASE_ST"/>
    <property type="match status" value="1"/>
</dbReference>
<accession>A0A8J4WZ26</accession>
<proteinExistence type="inferred from homology"/>
<dbReference type="OrthoDB" id="8918348at2759"/>
<evidence type="ECO:0000256" key="3">
    <source>
        <dbReference type="ARBA" id="ARBA00012513"/>
    </source>
</evidence>